<keyword evidence="2" id="KW-0732">Signal</keyword>
<dbReference type="AlphaFoldDB" id="A0A1X1RD85"/>
<comment type="caution">
    <text evidence="3">The sequence shown here is derived from an EMBL/GenBank/DDBJ whole genome shotgun (WGS) entry which is preliminary data.</text>
</comment>
<name>A0A1X1RD85_MYCFA</name>
<keyword evidence="4" id="KW-1185">Reference proteome</keyword>
<dbReference type="EMBL" id="LQOJ01000039">
    <property type="protein sequence ID" value="ORV03126.1"/>
    <property type="molecule type" value="Genomic_DNA"/>
</dbReference>
<gene>
    <name evidence="3" type="ORF">AWC04_10855</name>
</gene>
<dbReference type="RefSeq" id="WP_085095981.1">
    <property type="nucleotide sequence ID" value="NZ_AP022603.1"/>
</dbReference>
<feature type="chain" id="PRO_5043613075" evidence="2">
    <location>
        <begin position="23"/>
        <end position="112"/>
    </location>
</feature>
<proteinExistence type="predicted"/>
<protein>
    <submittedName>
        <fullName evidence="3">Uncharacterized protein</fullName>
    </submittedName>
</protein>
<dbReference type="STRING" id="1793.AWC04_10855"/>
<evidence type="ECO:0000256" key="1">
    <source>
        <dbReference type="SAM" id="MobiDB-lite"/>
    </source>
</evidence>
<evidence type="ECO:0000313" key="3">
    <source>
        <dbReference type="EMBL" id="ORV03126.1"/>
    </source>
</evidence>
<dbReference type="OrthoDB" id="4641835at2"/>
<feature type="compositionally biased region" description="Basic and acidic residues" evidence="1">
    <location>
        <begin position="96"/>
        <end position="112"/>
    </location>
</feature>
<sequence length="112" mass="10968">MKLTGFAAAPVVALAAFGAVVAGAPTAAADCVNSGGTTICSQGDVRGADSSGSGTYAPYPCEYDWYCYDGGGVGVVFGAGDGDVGLPGTPGNRPEVSPHRGPSRDGGGRGRR</sequence>
<evidence type="ECO:0000256" key="2">
    <source>
        <dbReference type="SAM" id="SignalP"/>
    </source>
</evidence>
<feature type="region of interest" description="Disordered" evidence="1">
    <location>
        <begin position="83"/>
        <end position="112"/>
    </location>
</feature>
<dbReference type="Proteomes" id="UP000193484">
    <property type="component" value="Unassembled WGS sequence"/>
</dbReference>
<reference evidence="3 4" key="1">
    <citation type="submission" date="2016-01" db="EMBL/GenBank/DDBJ databases">
        <title>The new phylogeny of the genus Mycobacterium.</title>
        <authorList>
            <person name="Tarcisio F."/>
            <person name="Conor M."/>
            <person name="Antonella G."/>
            <person name="Elisabetta G."/>
            <person name="Giulia F.S."/>
            <person name="Sara T."/>
            <person name="Anna F."/>
            <person name="Clotilde B."/>
            <person name="Roberto B."/>
            <person name="Veronica D.S."/>
            <person name="Fabio R."/>
            <person name="Monica P."/>
            <person name="Olivier J."/>
            <person name="Enrico T."/>
            <person name="Nicola S."/>
        </authorList>
    </citation>
    <scope>NUCLEOTIDE SEQUENCE [LARGE SCALE GENOMIC DNA]</scope>
    <source>
        <strain evidence="3 4">DSM 44179</strain>
    </source>
</reference>
<organism evidence="3 4">
    <name type="scientific">Mycolicibacterium fallax</name>
    <name type="common">Mycobacterium fallax</name>
    <dbReference type="NCBI Taxonomy" id="1793"/>
    <lineage>
        <taxon>Bacteria</taxon>
        <taxon>Bacillati</taxon>
        <taxon>Actinomycetota</taxon>
        <taxon>Actinomycetes</taxon>
        <taxon>Mycobacteriales</taxon>
        <taxon>Mycobacteriaceae</taxon>
        <taxon>Mycolicibacterium</taxon>
    </lineage>
</organism>
<feature type="signal peptide" evidence="2">
    <location>
        <begin position="1"/>
        <end position="22"/>
    </location>
</feature>
<evidence type="ECO:0000313" key="4">
    <source>
        <dbReference type="Proteomes" id="UP000193484"/>
    </source>
</evidence>
<accession>A0A1X1RD85</accession>